<dbReference type="Pfam" id="PF02687">
    <property type="entry name" value="FtsX"/>
    <property type="match status" value="1"/>
</dbReference>
<evidence type="ECO:0000313" key="11">
    <source>
        <dbReference type="Proteomes" id="UP000294902"/>
    </source>
</evidence>
<evidence type="ECO:0000259" key="8">
    <source>
        <dbReference type="Pfam" id="PF02687"/>
    </source>
</evidence>
<gene>
    <name evidence="10" type="ORF">EDC18_10265</name>
</gene>
<keyword evidence="10" id="KW-0449">Lipoprotein</keyword>
<dbReference type="RefSeq" id="WP_132250131.1">
    <property type="nucleotide sequence ID" value="NZ_SMAL01000002.1"/>
</dbReference>
<accession>A0A4R3MP64</accession>
<organism evidence="10 11">
    <name type="scientific">Natranaerovirga pectinivora</name>
    <dbReference type="NCBI Taxonomy" id="682400"/>
    <lineage>
        <taxon>Bacteria</taxon>
        <taxon>Bacillati</taxon>
        <taxon>Bacillota</taxon>
        <taxon>Clostridia</taxon>
        <taxon>Lachnospirales</taxon>
        <taxon>Natranaerovirgaceae</taxon>
        <taxon>Natranaerovirga</taxon>
    </lineage>
</organism>
<reference evidence="10 11" key="1">
    <citation type="submission" date="2019-03" db="EMBL/GenBank/DDBJ databases">
        <title>Genomic Encyclopedia of Type Strains, Phase IV (KMG-IV): sequencing the most valuable type-strain genomes for metagenomic binning, comparative biology and taxonomic classification.</title>
        <authorList>
            <person name="Goeker M."/>
        </authorList>
    </citation>
    <scope>NUCLEOTIDE SEQUENCE [LARGE SCALE GENOMIC DNA]</scope>
    <source>
        <strain evidence="10 11">DSM 24629</strain>
    </source>
</reference>
<comment type="subcellular location">
    <subcellularLocation>
        <location evidence="1">Cell membrane</location>
        <topology evidence="1">Multi-pass membrane protein</topology>
    </subcellularLocation>
</comment>
<comment type="caution">
    <text evidence="10">The sequence shown here is derived from an EMBL/GenBank/DDBJ whole genome shotgun (WGS) entry which is preliminary data.</text>
</comment>
<proteinExistence type="inferred from homology"/>
<name>A0A4R3MP64_9FIRM</name>
<feature type="transmembrane region" description="Helical" evidence="7">
    <location>
        <begin position="302"/>
        <end position="331"/>
    </location>
</feature>
<dbReference type="PANTHER" id="PTHR30489">
    <property type="entry name" value="LIPOPROTEIN-RELEASING SYSTEM TRANSMEMBRANE PROTEIN LOLE"/>
    <property type="match status" value="1"/>
</dbReference>
<keyword evidence="3" id="KW-1003">Cell membrane</keyword>
<dbReference type="GO" id="GO:0098797">
    <property type="term" value="C:plasma membrane protein complex"/>
    <property type="evidence" value="ECO:0007669"/>
    <property type="project" value="TreeGrafter"/>
</dbReference>
<evidence type="ECO:0000256" key="4">
    <source>
        <dbReference type="ARBA" id="ARBA00022692"/>
    </source>
</evidence>
<dbReference type="InterPro" id="IPR051447">
    <property type="entry name" value="Lipoprotein-release_system"/>
</dbReference>
<dbReference type="PANTHER" id="PTHR30489:SF0">
    <property type="entry name" value="LIPOPROTEIN-RELEASING SYSTEM TRANSMEMBRANE PROTEIN LOLE"/>
    <property type="match status" value="1"/>
</dbReference>
<evidence type="ECO:0000259" key="9">
    <source>
        <dbReference type="Pfam" id="PF12704"/>
    </source>
</evidence>
<dbReference type="Proteomes" id="UP000294902">
    <property type="component" value="Unassembled WGS sequence"/>
</dbReference>
<evidence type="ECO:0000256" key="6">
    <source>
        <dbReference type="ARBA" id="ARBA00023136"/>
    </source>
</evidence>
<feature type="transmembrane region" description="Helical" evidence="7">
    <location>
        <begin position="258"/>
        <end position="281"/>
    </location>
</feature>
<keyword evidence="5 7" id="KW-1133">Transmembrane helix</keyword>
<keyword evidence="4 7" id="KW-0812">Transmembrane</keyword>
<protein>
    <submittedName>
        <fullName evidence="10">Lipoprotein-releasing system permease protein</fullName>
    </submittedName>
</protein>
<dbReference type="InterPro" id="IPR025857">
    <property type="entry name" value="MacB_PCD"/>
</dbReference>
<sequence>MRLAFRIALRFLTSNKGQTILIALGIGIGISVQIFIGSLIQGLQISLVDATIGQASHITIQSSVKNEPIVDYIDIENKTMQGYEGITAISPTLTRGAFLLFDNEFEQVLFRGFEMNKANTIYRFDKALVEGRFPKANEVMLGELLAKENKINVFDTIEILTPDGLLTEVVVSGLFDLKVAAINNSWVVGELDLAREIFEYEDDAVSALEMQIKEPFNATEATEKISQAINNKSIALSNWKEANEQLLSGLNGQSTSSLMIQVFVVISVVLGIASVLAITVLQKSKQIGILKAMGINDKNASLVFIFQGLMLGMVGGIVGILLGLVLLWSFSTFALNADGTPVVPIFINIRFIGLSGFIAISASTVASVLPALKSKKLSPIEVIRNG</sequence>
<evidence type="ECO:0000256" key="2">
    <source>
        <dbReference type="ARBA" id="ARBA00005236"/>
    </source>
</evidence>
<comment type="similarity">
    <text evidence="2">Belongs to the ABC-4 integral membrane protein family. LolC/E subfamily.</text>
</comment>
<dbReference type="GO" id="GO:0044874">
    <property type="term" value="P:lipoprotein localization to outer membrane"/>
    <property type="evidence" value="ECO:0007669"/>
    <property type="project" value="TreeGrafter"/>
</dbReference>
<feature type="domain" description="ABC3 transporter permease C-terminal" evidence="8">
    <location>
        <begin position="260"/>
        <end position="379"/>
    </location>
</feature>
<dbReference type="EMBL" id="SMAL01000002">
    <property type="protein sequence ID" value="TCT16051.1"/>
    <property type="molecule type" value="Genomic_DNA"/>
</dbReference>
<evidence type="ECO:0000313" key="10">
    <source>
        <dbReference type="EMBL" id="TCT16051.1"/>
    </source>
</evidence>
<dbReference type="InterPro" id="IPR003838">
    <property type="entry name" value="ABC3_permease_C"/>
</dbReference>
<feature type="domain" description="MacB-like periplasmic core" evidence="9">
    <location>
        <begin position="19"/>
        <end position="227"/>
    </location>
</feature>
<evidence type="ECO:0000256" key="3">
    <source>
        <dbReference type="ARBA" id="ARBA00022475"/>
    </source>
</evidence>
<keyword evidence="11" id="KW-1185">Reference proteome</keyword>
<dbReference type="Pfam" id="PF12704">
    <property type="entry name" value="MacB_PCD"/>
    <property type="match status" value="1"/>
</dbReference>
<dbReference type="AlphaFoldDB" id="A0A4R3MP64"/>
<feature type="transmembrane region" description="Helical" evidence="7">
    <location>
        <begin position="20"/>
        <end position="40"/>
    </location>
</feature>
<evidence type="ECO:0000256" key="1">
    <source>
        <dbReference type="ARBA" id="ARBA00004651"/>
    </source>
</evidence>
<evidence type="ECO:0000256" key="7">
    <source>
        <dbReference type="SAM" id="Phobius"/>
    </source>
</evidence>
<feature type="transmembrane region" description="Helical" evidence="7">
    <location>
        <begin position="351"/>
        <end position="372"/>
    </location>
</feature>
<dbReference type="OrthoDB" id="9770036at2"/>
<evidence type="ECO:0000256" key="5">
    <source>
        <dbReference type="ARBA" id="ARBA00022989"/>
    </source>
</evidence>
<keyword evidence="6 7" id="KW-0472">Membrane</keyword>